<evidence type="ECO:0000259" key="2">
    <source>
        <dbReference type="Pfam" id="PF03772"/>
    </source>
</evidence>
<feature type="non-terminal residue" evidence="3">
    <location>
        <position position="1"/>
    </location>
</feature>
<dbReference type="Proteomes" id="UP000555836">
    <property type="component" value="Unassembled WGS sequence"/>
</dbReference>
<name>A0A7Y0S5H6_VIBPH</name>
<dbReference type="InterPro" id="IPR004477">
    <property type="entry name" value="ComEC_N"/>
</dbReference>
<feature type="transmembrane region" description="Helical" evidence="1">
    <location>
        <begin position="24"/>
        <end position="41"/>
    </location>
</feature>
<dbReference type="Pfam" id="PF03772">
    <property type="entry name" value="Competence"/>
    <property type="match status" value="1"/>
</dbReference>
<keyword evidence="1" id="KW-1133">Transmembrane helix</keyword>
<dbReference type="AlphaFoldDB" id="A0A7Y0S5H6"/>
<feature type="transmembrane region" description="Helical" evidence="1">
    <location>
        <begin position="53"/>
        <end position="79"/>
    </location>
</feature>
<keyword evidence="1" id="KW-0472">Membrane</keyword>
<keyword evidence="1" id="KW-0812">Transmembrane</keyword>
<feature type="domain" description="ComEC/Rec2-related protein" evidence="2">
    <location>
        <begin position="1"/>
        <end position="81"/>
    </location>
</feature>
<reference evidence="3 4" key="1">
    <citation type="submission" date="2020-04" db="EMBL/GenBank/DDBJ databases">
        <title>Whole-genome sequencing of Vibrio spp. from China reveals different genetic environments of blaCTX-M-14 among diverse lineages.</title>
        <authorList>
            <person name="Zheng Z."/>
            <person name="Ye L."/>
            <person name="Chen S."/>
        </authorList>
    </citation>
    <scope>NUCLEOTIDE SEQUENCE [LARGE SCALE GENOMIC DNA]</scope>
    <source>
        <strain evidence="3 4">Vb0574</strain>
    </source>
</reference>
<feature type="non-terminal residue" evidence="3">
    <location>
        <position position="81"/>
    </location>
</feature>
<evidence type="ECO:0000256" key="1">
    <source>
        <dbReference type="SAM" id="Phobius"/>
    </source>
</evidence>
<gene>
    <name evidence="3" type="ORF">HKB21_13140</name>
</gene>
<sequence length="81" mass="8908">IGMAFTFGVVVGGAIRYALPQYQLLPSLCGLMFAVAYAWLADFSLPTTRAVSVCVIYVVLKYTLVHWASWRVLLLAVALQL</sequence>
<organism evidence="3 4">
    <name type="scientific">Vibrio parahaemolyticus</name>
    <dbReference type="NCBI Taxonomy" id="670"/>
    <lineage>
        <taxon>Bacteria</taxon>
        <taxon>Pseudomonadati</taxon>
        <taxon>Pseudomonadota</taxon>
        <taxon>Gammaproteobacteria</taxon>
        <taxon>Vibrionales</taxon>
        <taxon>Vibrionaceae</taxon>
        <taxon>Vibrio</taxon>
    </lineage>
</organism>
<protein>
    <submittedName>
        <fullName evidence="3">DNA internalization-related competence protein ComEC/Rec2</fullName>
    </submittedName>
</protein>
<proteinExistence type="predicted"/>
<comment type="caution">
    <text evidence="3">The sequence shown here is derived from an EMBL/GenBank/DDBJ whole genome shotgun (WGS) entry which is preliminary data.</text>
</comment>
<dbReference type="EMBL" id="JABCLD010001224">
    <property type="protein sequence ID" value="NMU26563.1"/>
    <property type="molecule type" value="Genomic_DNA"/>
</dbReference>
<evidence type="ECO:0000313" key="3">
    <source>
        <dbReference type="EMBL" id="NMU26563.1"/>
    </source>
</evidence>
<accession>A0A7Y0S5H6</accession>
<evidence type="ECO:0000313" key="4">
    <source>
        <dbReference type="Proteomes" id="UP000555836"/>
    </source>
</evidence>